<sequence length="165" mass="18572">MKGREATTAAAQQSEQQQSQASPQKNNLQPGNKSSLPYTNAVINECQRLCNLFPENLPHRTTRDVVICGHQIAKGTLIVPQICCVLYDEQLFPNAQELIPERFLDSQGQLKKCEELIPFSIGKRQCLGESLARMELFLFAANLFNHFEITPVDPMKPPSTEKLME</sequence>
<dbReference type="GO" id="GO:0005506">
    <property type="term" value="F:iron ion binding"/>
    <property type="evidence" value="ECO:0007669"/>
    <property type="project" value="InterPro"/>
</dbReference>
<evidence type="ECO:0000313" key="8">
    <source>
        <dbReference type="Proteomes" id="UP000887574"/>
    </source>
</evidence>
<dbReference type="GO" id="GO:0005737">
    <property type="term" value="C:cytoplasm"/>
    <property type="evidence" value="ECO:0007669"/>
    <property type="project" value="TreeGrafter"/>
</dbReference>
<feature type="compositionally biased region" description="Polar residues" evidence="7">
    <location>
        <begin position="23"/>
        <end position="34"/>
    </location>
</feature>
<evidence type="ECO:0000256" key="4">
    <source>
        <dbReference type="ARBA" id="ARBA00023033"/>
    </source>
</evidence>
<dbReference type="PRINTS" id="PR00463">
    <property type="entry name" value="EP450I"/>
</dbReference>
<dbReference type="InterPro" id="IPR036396">
    <property type="entry name" value="Cyt_P450_sf"/>
</dbReference>
<dbReference type="Gene3D" id="1.10.630.10">
    <property type="entry name" value="Cytochrome P450"/>
    <property type="match status" value="1"/>
</dbReference>
<keyword evidence="3 5" id="KW-0408">Iron</keyword>
<keyword evidence="6" id="KW-0560">Oxidoreductase</keyword>
<dbReference type="InterPro" id="IPR017972">
    <property type="entry name" value="Cyt_P450_CS"/>
</dbReference>
<keyword evidence="5 6" id="KW-0349">Heme</keyword>
<dbReference type="InterPro" id="IPR002401">
    <property type="entry name" value="Cyt_P450_E_grp-I"/>
</dbReference>
<dbReference type="Proteomes" id="UP000887574">
    <property type="component" value="Unplaced"/>
</dbReference>
<protein>
    <submittedName>
        <fullName evidence="9">Cytochrome P450</fullName>
    </submittedName>
</protein>
<keyword evidence="2 5" id="KW-0479">Metal-binding</keyword>
<evidence type="ECO:0000256" key="7">
    <source>
        <dbReference type="SAM" id="MobiDB-lite"/>
    </source>
</evidence>
<organism evidence="8 9">
    <name type="scientific">Ditylenchus dipsaci</name>
    <dbReference type="NCBI Taxonomy" id="166011"/>
    <lineage>
        <taxon>Eukaryota</taxon>
        <taxon>Metazoa</taxon>
        <taxon>Ecdysozoa</taxon>
        <taxon>Nematoda</taxon>
        <taxon>Chromadorea</taxon>
        <taxon>Rhabditida</taxon>
        <taxon>Tylenchina</taxon>
        <taxon>Tylenchomorpha</taxon>
        <taxon>Sphaerularioidea</taxon>
        <taxon>Anguinidae</taxon>
        <taxon>Anguininae</taxon>
        <taxon>Ditylenchus</taxon>
    </lineage>
</organism>
<dbReference type="InterPro" id="IPR050182">
    <property type="entry name" value="Cytochrome_P450_fam2"/>
</dbReference>
<dbReference type="Pfam" id="PF00067">
    <property type="entry name" value="p450"/>
    <property type="match status" value="1"/>
</dbReference>
<dbReference type="GO" id="GO:0020037">
    <property type="term" value="F:heme binding"/>
    <property type="evidence" value="ECO:0007669"/>
    <property type="project" value="InterPro"/>
</dbReference>
<accession>A0A915DW26</accession>
<comment type="similarity">
    <text evidence="1 6">Belongs to the cytochrome P450 family.</text>
</comment>
<evidence type="ECO:0000256" key="6">
    <source>
        <dbReference type="RuleBase" id="RU000461"/>
    </source>
</evidence>
<dbReference type="GO" id="GO:0016712">
    <property type="term" value="F:oxidoreductase activity, acting on paired donors, with incorporation or reduction of molecular oxygen, reduced flavin or flavoprotein as one donor, and incorporation of one atom of oxygen"/>
    <property type="evidence" value="ECO:0007669"/>
    <property type="project" value="TreeGrafter"/>
</dbReference>
<evidence type="ECO:0000256" key="2">
    <source>
        <dbReference type="ARBA" id="ARBA00022723"/>
    </source>
</evidence>
<proteinExistence type="inferred from homology"/>
<feature type="region of interest" description="Disordered" evidence="7">
    <location>
        <begin position="1"/>
        <end position="34"/>
    </location>
</feature>
<keyword evidence="4 6" id="KW-0503">Monooxygenase</keyword>
<dbReference type="WBParaSite" id="jg23371">
    <property type="protein sequence ID" value="jg23371"/>
    <property type="gene ID" value="jg23371"/>
</dbReference>
<evidence type="ECO:0000313" key="9">
    <source>
        <dbReference type="WBParaSite" id="jg23371"/>
    </source>
</evidence>
<dbReference type="GO" id="GO:0006082">
    <property type="term" value="P:organic acid metabolic process"/>
    <property type="evidence" value="ECO:0007669"/>
    <property type="project" value="TreeGrafter"/>
</dbReference>
<feature type="compositionally biased region" description="Low complexity" evidence="7">
    <location>
        <begin position="1"/>
        <end position="22"/>
    </location>
</feature>
<dbReference type="PRINTS" id="PR00385">
    <property type="entry name" value="P450"/>
</dbReference>
<dbReference type="GO" id="GO:0006805">
    <property type="term" value="P:xenobiotic metabolic process"/>
    <property type="evidence" value="ECO:0007669"/>
    <property type="project" value="TreeGrafter"/>
</dbReference>
<dbReference type="SUPFAM" id="SSF48264">
    <property type="entry name" value="Cytochrome P450"/>
    <property type="match status" value="1"/>
</dbReference>
<dbReference type="PANTHER" id="PTHR24300">
    <property type="entry name" value="CYTOCHROME P450 508A4-RELATED"/>
    <property type="match status" value="1"/>
</dbReference>
<comment type="cofactor">
    <cofactor evidence="5">
        <name>heme</name>
        <dbReference type="ChEBI" id="CHEBI:30413"/>
    </cofactor>
</comment>
<reference evidence="9" key="1">
    <citation type="submission" date="2022-11" db="UniProtKB">
        <authorList>
            <consortium name="WormBaseParasite"/>
        </authorList>
    </citation>
    <scope>IDENTIFICATION</scope>
</reference>
<feature type="binding site" description="axial binding residue" evidence="5">
    <location>
        <position position="126"/>
    </location>
    <ligand>
        <name>heme</name>
        <dbReference type="ChEBI" id="CHEBI:30413"/>
    </ligand>
    <ligandPart>
        <name>Fe</name>
        <dbReference type="ChEBI" id="CHEBI:18248"/>
    </ligandPart>
</feature>
<name>A0A915DW26_9BILA</name>
<dbReference type="AlphaFoldDB" id="A0A915DW26"/>
<dbReference type="InterPro" id="IPR001128">
    <property type="entry name" value="Cyt_P450"/>
</dbReference>
<evidence type="ECO:0000256" key="1">
    <source>
        <dbReference type="ARBA" id="ARBA00010617"/>
    </source>
</evidence>
<dbReference type="PANTHER" id="PTHR24300:SF369">
    <property type="entry name" value="CYTOCHROME P450 FAMILY"/>
    <property type="match status" value="1"/>
</dbReference>
<evidence type="ECO:0000256" key="5">
    <source>
        <dbReference type="PIRSR" id="PIRSR602401-1"/>
    </source>
</evidence>
<dbReference type="PROSITE" id="PS00086">
    <property type="entry name" value="CYTOCHROME_P450"/>
    <property type="match status" value="1"/>
</dbReference>
<evidence type="ECO:0000256" key="3">
    <source>
        <dbReference type="ARBA" id="ARBA00023004"/>
    </source>
</evidence>
<keyword evidence="8" id="KW-1185">Reference proteome</keyword>